<protein>
    <submittedName>
        <fullName evidence="1">Uncharacterized protein</fullName>
    </submittedName>
</protein>
<dbReference type="PANTHER" id="PTHR47331">
    <property type="entry name" value="PHD-TYPE DOMAIN-CONTAINING PROTEIN"/>
    <property type="match status" value="1"/>
</dbReference>
<dbReference type="AlphaFoldDB" id="A0A8J4T2K3"/>
<proteinExistence type="predicted"/>
<evidence type="ECO:0000313" key="1">
    <source>
        <dbReference type="EMBL" id="KAF5395399.1"/>
    </source>
</evidence>
<name>A0A8J4T2K3_9TREM</name>
<comment type="caution">
    <text evidence="1">The sequence shown here is derived from an EMBL/GenBank/DDBJ whole genome shotgun (WGS) entry which is preliminary data.</text>
</comment>
<evidence type="ECO:0000313" key="2">
    <source>
        <dbReference type="Proteomes" id="UP000748531"/>
    </source>
</evidence>
<sequence length="298" mass="33916">MSTRRTTVVPASAAEDEIKQANVDVYSYSGSHISNKSISRVRSQQQITELREKYIDEEFQLELSEAKLRHRRELLKIRKEAEVARAEENSTIGPAVHTPPEARTTAVNNAVASALQPLIKGLELPLLELAYFDGNPIEYWKFMRQFEFYVESKVADDGQRLLYLLHYCKGRAKEAISECIMLPPTSGFERPRRILGELFGQKHHVTRSLLDRLLNESNAVVNSSDALSALAIKMENCHIALTEMNNAANLNSLSILEKITRNLPRPLQFQWAEFVDKITLRLPYAKEVHCGKLWGWAP</sequence>
<dbReference type="Proteomes" id="UP000748531">
    <property type="component" value="Unassembled WGS sequence"/>
</dbReference>
<dbReference type="EMBL" id="LUCH01013765">
    <property type="protein sequence ID" value="KAF5395399.1"/>
    <property type="molecule type" value="Genomic_DNA"/>
</dbReference>
<reference evidence="1" key="1">
    <citation type="submission" date="2019-05" db="EMBL/GenBank/DDBJ databases">
        <title>Annotation for the trematode Paragonimus heterotremus.</title>
        <authorList>
            <person name="Choi Y.-J."/>
        </authorList>
    </citation>
    <scope>NUCLEOTIDE SEQUENCE</scope>
    <source>
        <strain evidence="1">LC</strain>
    </source>
</reference>
<organism evidence="1 2">
    <name type="scientific">Paragonimus heterotremus</name>
    <dbReference type="NCBI Taxonomy" id="100268"/>
    <lineage>
        <taxon>Eukaryota</taxon>
        <taxon>Metazoa</taxon>
        <taxon>Spiralia</taxon>
        <taxon>Lophotrochozoa</taxon>
        <taxon>Platyhelminthes</taxon>
        <taxon>Trematoda</taxon>
        <taxon>Digenea</taxon>
        <taxon>Plagiorchiida</taxon>
        <taxon>Troglotremata</taxon>
        <taxon>Troglotrematidae</taxon>
        <taxon>Paragonimus</taxon>
    </lineage>
</organism>
<dbReference type="OrthoDB" id="10068075at2759"/>
<keyword evidence="2" id="KW-1185">Reference proteome</keyword>
<gene>
    <name evidence="1" type="ORF">PHET_12193</name>
</gene>
<accession>A0A8J4T2K3</accession>